<reference evidence="3" key="1">
    <citation type="submission" date="2020-11" db="EMBL/GenBank/DDBJ databases">
        <authorList>
            <person name="Tran Van P."/>
        </authorList>
    </citation>
    <scope>NUCLEOTIDE SEQUENCE</scope>
</reference>
<dbReference type="SMART" id="SM00225">
    <property type="entry name" value="BTB"/>
    <property type="match status" value="1"/>
</dbReference>
<evidence type="ECO:0000256" key="1">
    <source>
        <dbReference type="SAM" id="MobiDB-lite"/>
    </source>
</evidence>
<dbReference type="AlphaFoldDB" id="A0A7R9P8E5"/>
<dbReference type="Gene3D" id="3.30.710.10">
    <property type="entry name" value="Potassium Channel Kv1.1, Chain A"/>
    <property type="match status" value="1"/>
</dbReference>
<dbReference type="InterPro" id="IPR000210">
    <property type="entry name" value="BTB/POZ_dom"/>
</dbReference>
<evidence type="ECO:0000259" key="2">
    <source>
        <dbReference type="PROSITE" id="PS50097"/>
    </source>
</evidence>
<dbReference type="InterPro" id="IPR011333">
    <property type="entry name" value="SKP1/BTB/POZ_sf"/>
</dbReference>
<protein>
    <submittedName>
        <fullName evidence="3">(California timema) hypothetical protein</fullName>
    </submittedName>
</protein>
<feature type="region of interest" description="Disordered" evidence="1">
    <location>
        <begin position="1"/>
        <end position="41"/>
    </location>
</feature>
<proteinExistence type="predicted"/>
<dbReference type="Pfam" id="PF00651">
    <property type="entry name" value="BTB"/>
    <property type="match status" value="1"/>
</dbReference>
<dbReference type="Gene3D" id="1.25.40.420">
    <property type="match status" value="1"/>
</dbReference>
<gene>
    <name evidence="3" type="ORF">TCMB3V08_LOCUS6244</name>
</gene>
<organism evidence="3">
    <name type="scientific">Timema californicum</name>
    <name type="common">California timema</name>
    <name type="synonym">Walking stick</name>
    <dbReference type="NCBI Taxonomy" id="61474"/>
    <lineage>
        <taxon>Eukaryota</taxon>
        <taxon>Metazoa</taxon>
        <taxon>Ecdysozoa</taxon>
        <taxon>Arthropoda</taxon>
        <taxon>Hexapoda</taxon>
        <taxon>Insecta</taxon>
        <taxon>Pterygota</taxon>
        <taxon>Neoptera</taxon>
        <taxon>Polyneoptera</taxon>
        <taxon>Phasmatodea</taxon>
        <taxon>Timematodea</taxon>
        <taxon>Timematoidea</taxon>
        <taxon>Timematidae</taxon>
        <taxon>Timema</taxon>
    </lineage>
</organism>
<dbReference type="PANTHER" id="PTHR24413">
    <property type="entry name" value="SPECKLE-TYPE POZ PROTEIN"/>
    <property type="match status" value="1"/>
</dbReference>
<dbReference type="EMBL" id="OE181727">
    <property type="protein sequence ID" value="CAD7573610.1"/>
    <property type="molecule type" value="Genomic_DNA"/>
</dbReference>
<dbReference type="SUPFAM" id="SSF54695">
    <property type="entry name" value="POZ domain"/>
    <property type="match status" value="1"/>
</dbReference>
<sequence length="482" mass="53564">MGVLDHHQQNIPQKPGARQTVLLKPDSDGGDAPTREGDKRYSLQVVVTRQQGRQELLTTRGGEAPTREGDKSYSLQVVVTRQQGRETRACDPLHWSNGLRCHFCTRLDCRCREDRGSNPGSGGGALKVSMECVGSGAELLVPAVSDVIYKYTWLIEKYAKRIKKKEFHDSPSFDYNVNDIKTCWNLSVRYWKGPEGRRLTNPVVLCLNLLNCSVEEPRQIKIRFQFGVFNAEVKQWELCNVSRTVLNLQTSKDMLSVGHRDLSILGRHEQPGGDVAVFVKLQLIHTETEKNSLSQDMARLLKDGSGSDIVVTCDGGQEFAAHTNILSARSSVLATMIYRQEDRTRLDLEGVTGEVLQELLRYIYTDHVDNSDTLAPLLIATGERFGLPGLKILCERALTETITQENVATLLLLADQFGCDQLKRAALAYCEENATGIHKSLAWKVMEMVNPDLFLEACEVGLGSSGSSNLDSIHSDTDLVGL</sequence>
<dbReference type="PROSITE" id="PS50097">
    <property type="entry name" value="BTB"/>
    <property type="match status" value="1"/>
</dbReference>
<evidence type="ECO:0000313" key="3">
    <source>
        <dbReference type="EMBL" id="CAD7573610.1"/>
    </source>
</evidence>
<accession>A0A7R9P8E5</accession>
<feature type="domain" description="BTB" evidence="2">
    <location>
        <begin position="307"/>
        <end position="372"/>
    </location>
</feature>
<name>A0A7R9P8E5_TIMCA</name>